<accession>A0A7X9X9H3</accession>
<dbReference type="Pfam" id="PF13692">
    <property type="entry name" value="Glyco_trans_1_4"/>
    <property type="match status" value="1"/>
</dbReference>
<dbReference type="PANTHER" id="PTHR12526:SF630">
    <property type="entry name" value="GLYCOSYLTRANSFERASE"/>
    <property type="match status" value="1"/>
</dbReference>
<dbReference type="GO" id="GO:0016740">
    <property type="term" value="F:transferase activity"/>
    <property type="evidence" value="ECO:0007669"/>
    <property type="project" value="UniProtKB-KW"/>
</dbReference>
<evidence type="ECO:0000313" key="2">
    <source>
        <dbReference type="Proteomes" id="UP000576082"/>
    </source>
</evidence>
<proteinExistence type="predicted"/>
<dbReference type="PANTHER" id="PTHR12526">
    <property type="entry name" value="GLYCOSYLTRANSFERASE"/>
    <property type="match status" value="1"/>
</dbReference>
<dbReference type="Gene3D" id="3.40.50.11010">
    <property type="match status" value="1"/>
</dbReference>
<protein>
    <submittedName>
        <fullName evidence="1">Glycosyltransferase family 1 protein</fullName>
    </submittedName>
</protein>
<keyword evidence="2" id="KW-1185">Reference proteome</keyword>
<dbReference type="SUPFAM" id="SSF53756">
    <property type="entry name" value="UDP-Glycosyltransferase/glycogen phosphorylase"/>
    <property type="match status" value="1"/>
</dbReference>
<dbReference type="AlphaFoldDB" id="A0A7X9X9H3"/>
<dbReference type="Proteomes" id="UP000576082">
    <property type="component" value="Unassembled WGS sequence"/>
</dbReference>
<organism evidence="1 2">
    <name type="scientific">Flammeovirga aprica JL-4</name>
    <dbReference type="NCBI Taxonomy" id="694437"/>
    <lineage>
        <taxon>Bacteria</taxon>
        <taxon>Pseudomonadati</taxon>
        <taxon>Bacteroidota</taxon>
        <taxon>Cytophagia</taxon>
        <taxon>Cytophagales</taxon>
        <taxon>Flammeovirgaceae</taxon>
        <taxon>Flammeovirga</taxon>
    </lineage>
</organism>
<reference evidence="1 2" key="1">
    <citation type="submission" date="2020-04" db="EMBL/GenBank/DDBJ databases">
        <title>Flammeovirga sp. SR4, a novel species isolated from seawater.</title>
        <authorList>
            <person name="Wang X."/>
        </authorList>
    </citation>
    <scope>NUCLEOTIDE SEQUENCE [LARGE SCALE GENOMIC DNA]</scope>
    <source>
        <strain evidence="1 2">ATCC 23126</strain>
    </source>
</reference>
<sequence>MHIFRPIVLQALTRVDEQFGATSISLAKKWSRDRLVFYVDHPYTFKDLTNEAYQEQLSIRKELWKKNIYHFQPFDDYPNFINICPSPVFPINFLPPGMIYNQLKTKNCKTIWKAIDTVLDRFHVKDNFVYINSFNPVYFSIHSKKKYIMSIYHCVDLIEGEKYIAKHGKTAEKKAAANADLVITTSDELRHKLEPFANHIETVYNGADYDFFQREHYFEPHLMKNIPKGKRVTYVGNIGLRINYKLLEKIVKNDPELQLILIGPINEREFRGGNLLDYKNVHHLGPQKMDDVPDYIYYSDVCIIPFLCNDLTQCIYPLKINEYLSVGKPVLTTPFTNLEDFDEVVHIYDDDLSFEKELKVALEDSKKKVQRRKEIAKTNKWENRASQFHNIYLDKINRNAQ</sequence>
<dbReference type="EMBL" id="JABANE010000030">
    <property type="protein sequence ID" value="NME68831.1"/>
    <property type="molecule type" value="Genomic_DNA"/>
</dbReference>
<dbReference type="RefSeq" id="WP_169657123.1">
    <property type="nucleotide sequence ID" value="NZ_JABANE010000030.1"/>
</dbReference>
<keyword evidence="1" id="KW-0808">Transferase</keyword>
<name>A0A7X9X9H3_9BACT</name>
<dbReference type="Gene3D" id="3.40.50.2000">
    <property type="entry name" value="Glycogen Phosphorylase B"/>
    <property type="match status" value="1"/>
</dbReference>
<evidence type="ECO:0000313" key="1">
    <source>
        <dbReference type="EMBL" id="NME68831.1"/>
    </source>
</evidence>
<gene>
    <name evidence="1" type="ORF">HHU12_12735</name>
</gene>
<comment type="caution">
    <text evidence="1">The sequence shown here is derived from an EMBL/GenBank/DDBJ whole genome shotgun (WGS) entry which is preliminary data.</text>
</comment>